<dbReference type="Gene3D" id="3.40.50.300">
    <property type="entry name" value="P-loop containing nucleotide triphosphate hydrolases"/>
    <property type="match status" value="1"/>
</dbReference>
<dbReference type="GO" id="GO:0005524">
    <property type="term" value="F:ATP binding"/>
    <property type="evidence" value="ECO:0007669"/>
    <property type="project" value="UniProtKB-KW"/>
</dbReference>
<accession>A0A0J7KUH4</accession>
<evidence type="ECO:0000256" key="2">
    <source>
        <dbReference type="ARBA" id="ARBA00022741"/>
    </source>
</evidence>
<dbReference type="PaxDb" id="67767-A0A0J7KUH4"/>
<evidence type="ECO:0000313" key="6">
    <source>
        <dbReference type="Proteomes" id="UP000036403"/>
    </source>
</evidence>
<protein>
    <submittedName>
        <fullName evidence="5">Antibiotic transport system atp-binding protein</fullName>
    </submittedName>
</protein>
<dbReference type="PANTHER" id="PTHR42939">
    <property type="entry name" value="ABC TRANSPORTER ATP-BINDING PROTEIN ALBC-RELATED"/>
    <property type="match status" value="1"/>
</dbReference>
<dbReference type="InterPro" id="IPR003959">
    <property type="entry name" value="ATPase_AAA_core"/>
</dbReference>
<proteinExistence type="predicted"/>
<organism evidence="5 6">
    <name type="scientific">Lasius niger</name>
    <name type="common">Black garden ant</name>
    <dbReference type="NCBI Taxonomy" id="67767"/>
    <lineage>
        <taxon>Eukaryota</taxon>
        <taxon>Metazoa</taxon>
        <taxon>Ecdysozoa</taxon>
        <taxon>Arthropoda</taxon>
        <taxon>Hexapoda</taxon>
        <taxon>Insecta</taxon>
        <taxon>Pterygota</taxon>
        <taxon>Neoptera</taxon>
        <taxon>Endopterygota</taxon>
        <taxon>Hymenoptera</taxon>
        <taxon>Apocrita</taxon>
        <taxon>Aculeata</taxon>
        <taxon>Formicoidea</taxon>
        <taxon>Formicidae</taxon>
        <taxon>Formicinae</taxon>
        <taxon>Lasius</taxon>
        <taxon>Lasius</taxon>
    </lineage>
</organism>
<dbReference type="Pfam" id="PF13304">
    <property type="entry name" value="AAA_21"/>
    <property type="match status" value="1"/>
</dbReference>
<name>A0A0J7KUH4_LASNI</name>
<evidence type="ECO:0000313" key="5">
    <source>
        <dbReference type="EMBL" id="KMQ93909.1"/>
    </source>
</evidence>
<evidence type="ECO:0000256" key="1">
    <source>
        <dbReference type="ARBA" id="ARBA00022448"/>
    </source>
</evidence>
<dbReference type="EMBL" id="LBMM01003138">
    <property type="protein sequence ID" value="KMQ93909.1"/>
    <property type="molecule type" value="Genomic_DNA"/>
</dbReference>
<dbReference type="SUPFAM" id="SSF52540">
    <property type="entry name" value="P-loop containing nucleoside triphosphate hydrolases"/>
    <property type="match status" value="1"/>
</dbReference>
<dbReference type="AlphaFoldDB" id="A0A0J7KUH4"/>
<evidence type="ECO:0000259" key="4">
    <source>
        <dbReference type="Pfam" id="PF13304"/>
    </source>
</evidence>
<keyword evidence="2" id="KW-0547">Nucleotide-binding</keyword>
<gene>
    <name evidence="5" type="ORF">RF55_5960</name>
</gene>
<keyword evidence="1" id="KW-0813">Transport</keyword>
<dbReference type="OrthoDB" id="8061355at2759"/>
<reference evidence="5 6" key="1">
    <citation type="submission" date="2015-04" db="EMBL/GenBank/DDBJ databases">
        <title>Lasius niger genome sequencing.</title>
        <authorList>
            <person name="Konorov E.A."/>
            <person name="Nikitin M.A."/>
            <person name="Kirill M.V."/>
            <person name="Chang P."/>
        </authorList>
    </citation>
    <scope>NUCLEOTIDE SEQUENCE [LARGE SCALE GENOMIC DNA]</scope>
    <source>
        <tissue evidence="5">Whole</tissue>
    </source>
</reference>
<keyword evidence="3 5" id="KW-0067">ATP-binding</keyword>
<evidence type="ECO:0000256" key="3">
    <source>
        <dbReference type="ARBA" id="ARBA00022840"/>
    </source>
</evidence>
<dbReference type="InterPro" id="IPR027417">
    <property type="entry name" value="P-loop_NTPase"/>
</dbReference>
<dbReference type="Proteomes" id="UP000036403">
    <property type="component" value="Unassembled WGS sequence"/>
</dbReference>
<dbReference type="STRING" id="67767.A0A0J7KUH4"/>
<comment type="caution">
    <text evidence="5">The sequence shown here is derived from an EMBL/GenBank/DDBJ whole genome shotgun (WGS) entry which is preliminary data.</text>
</comment>
<feature type="domain" description="ATPase AAA-type core" evidence="4">
    <location>
        <begin position="1"/>
        <end position="58"/>
    </location>
</feature>
<keyword evidence="6" id="KW-1185">Reference proteome</keyword>
<dbReference type="PANTHER" id="PTHR42939:SF1">
    <property type="entry name" value="ABC TRANSPORTER ATP-BINDING PROTEIN ALBC-RELATED"/>
    <property type="match status" value="1"/>
</dbReference>
<dbReference type="GO" id="GO:0016887">
    <property type="term" value="F:ATP hydrolysis activity"/>
    <property type="evidence" value="ECO:0007669"/>
    <property type="project" value="InterPro"/>
</dbReference>
<dbReference type="InterPro" id="IPR051782">
    <property type="entry name" value="ABC_Transporter_VariousFunc"/>
</dbReference>
<sequence length="112" mass="12745">MSKGMKQKVGLIAAFMHKPKVLILDEPTSGLDPLMQEKFNTIIKNFKNEGTTIFMSSHIFGEIENTCDKVAVIKTGKIVSEVVIEDMKNNAEKKYEVQFATIDDYNNFLKRK</sequence>